<proteinExistence type="predicted"/>
<evidence type="ECO:0000313" key="3">
    <source>
        <dbReference type="Proteomes" id="UP000297245"/>
    </source>
</evidence>
<protein>
    <submittedName>
        <fullName evidence="2">Uncharacterized protein</fullName>
    </submittedName>
</protein>
<accession>A0A4S8MUQ6</accession>
<feature type="compositionally biased region" description="Low complexity" evidence="1">
    <location>
        <begin position="156"/>
        <end position="171"/>
    </location>
</feature>
<evidence type="ECO:0000256" key="1">
    <source>
        <dbReference type="SAM" id="MobiDB-lite"/>
    </source>
</evidence>
<feature type="compositionally biased region" description="Basic and acidic residues" evidence="1">
    <location>
        <begin position="265"/>
        <end position="274"/>
    </location>
</feature>
<gene>
    <name evidence="2" type="ORF">K435DRAFT_789273</name>
</gene>
<evidence type="ECO:0000313" key="2">
    <source>
        <dbReference type="EMBL" id="THV06825.1"/>
    </source>
</evidence>
<dbReference type="EMBL" id="ML179041">
    <property type="protein sequence ID" value="THV06825.1"/>
    <property type="molecule type" value="Genomic_DNA"/>
</dbReference>
<dbReference type="Proteomes" id="UP000297245">
    <property type="component" value="Unassembled WGS sequence"/>
</dbReference>
<dbReference type="OrthoDB" id="3070840at2759"/>
<keyword evidence="3" id="KW-1185">Reference proteome</keyword>
<feature type="region of interest" description="Disordered" evidence="1">
    <location>
        <begin position="252"/>
        <end position="302"/>
    </location>
</feature>
<feature type="region of interest" description="Disordered" evidence="1">
    <location>
        <begin position="134"/>
        <end position="171"/>
    </location>
</feature>
<organism evidence="2 3">
    <name type="scientific">Dendrothele bispora (strain CBS 962.96)</name>
    <dbReference type="NCBI Taxonomy" id="1314807"/>
    <lineage>
        <taxon>Eukaryota</taxon>
        <taxon>Fungi</taxon>
        <taxon>Dikarya</taxon>
        <taxon>Basidiomycota</taxon>
        <taxon>Agaricomycotina</taxon>
        <taxon>Agaricomycetes</taxon>
        <taxon>Agaricomycetidae</taxon>
        <taxon>Agaricales</taxon>
        <taxon>Agaricales incertae sedis</taxon>
        <taxon>Dendrothele</taxon>
    </lineage>
</organism>
<reference evidence="2 3" key="1">
    <citation type="journal article" date="2019" name="Nat. Ecol. Evol.">
        <title>Megaphylogeny resolves global patterns of mushroom evolution.</title>
        <authorList>
            <person name="Varga T."/>
            <person name="Krizsan K."/>
            <person name="Foldi C."/>
            <person name="Dima B."/>
            <person name="Sanchez-Garcia M."/>
            <person name="Sanchez-Ramirez S."/>
            <person name="Szollosi G.J."/>
            <person name="Szarkandi J.G."/>
            <person name="Papp V."/>
            <person name="Albert L."/>
            <person name="Andreopoulos W."/>
            <person name="Angelini C."/>
            <person name="Antonin V."/>
            <person name="Barry K.W."/>
            <person name="Bougher N.L."/>
            <person name="Buchanan P."/>
            <person name="Buyck B."/>
            <person name="Bense V."/>
            <person name="Catcheside P."/>
            <person name="Chovatia M."/>
            <person name="Cooper J."/>
            <person name="Damon W."/>
            <person name="Desjardin D."/>
            <person name="Finy P."/>
            <person name="Geml J."/>
            <person name="Haridas S."/>
            <person name="Hughes K."/>
            <person name="Justo A."/>
            <person name="Karasinski D."/>
            <person name="Kautmanova I."/>
            <person name="Kiss B."/>
            <person name="Kocsube S."/>
            <person name="Kotiranta H."/>
            <person name="LaButti K.M."/>
            <person name="Lechner B.E."/>
            <person name="Liimatainen K."/>
            <person name="Lipzen A."/>
            <person name="Lukacs Z."/>
            <person name="Mihaltcheva S."/>
            <person name="Morgado L.N."/>
            <person name="Niskanen T."/>
            <person name="Noordeloos M.E."/>
            <person name="Ohm R.A."/>
            <person name="Ortiz-Santana B."/>
            <person name="Ovrebo C."/>
            <person name="Racz N."/>
            <person name="Riley R."/>
            <person name="Savchenko A."/>
            <person name="Shiryaev A."/>
            <person name="Soop K."/>
            <person name="Spirin V."/>
            <person name="Szebenyi C."/>
            <person name="Tomsovsky M."/>
            <person name="Tulloss R.E."/>
            <person name="Uehling J."/>
            <person name="Grigoriev I.V."/>
            <person name="Vagvolgyi C."/>
            <person name="Papp T."/>
            <person name="Martin F.M."/>
            <person name="Miettinen O."/>
            <person name="Hibbett D.S."/>
            <person name="Nagy L.G."/>
        </authorList>
    </citation>
    <scope>NUCLEOTIDE SEQUENCE [LARGE SCALE GENOMIC DNA]</scope>
    <source>
        <strain evidence="2 3">CBS 962.96</strain>
    </source>
</reference>
<name>A0A4S8MUQ6_DENBC</name>
<sequence>MPNLSRENACPDCGQMLSIKLAEGGEAPGTYFLRCVRCKYFYRFTTSEAQAAFDNGWRPQKCSPLLSAPAVLNTTPTLASPVLQPAVPAKTSQRCAGGCAKGKANALCKMRLCKNCCIDQGGCLLQGHQSSKLSRRALKHRSSTGSSVRLPAPAQSSTTSSHTSRSGFGSSLSSIPSTSLSTVTAALCLSPPVEFDFSPGLPSAPLRLPSLPPIGFDYTFSPGPPSPRLPSPVPNDWLRDIHQRLDSFEAEEAVQEEDWSQLSEDIQRELREIDTALDTAVSRSPTTSPSPPLPNSEPTAST</sequence>
<dbReference type="AlphaFoldDB" id="A0A4S8MUQ6"/>